<dbReference type="InterPro" id="IPR001254">
    <property type="entry name" value="Trypsin_dom"/>
</dbReference>
<accession>A0A8R2NWQ1</accession>
<keyword evidence="5 7" id="KW-0720">Serine protease</keyword>
<proteinExistence type="predicted"/>
<dbReference type="InterPro" id="IPR033116">
    <property type="entry name" value="TRYPSIN_SER"/>
</dbReference>
<dbReference type="OrthoDB" id="6339452at2759"/>
<sequence>MHFQHIITKSNNKSWLKRSSNVKCLFLLGEIYREALKPDQDCVWMNAKYCKASNESIITRNYYLDICKLVGLQTKVCCPTPMTANELAIKNIDEKCLEFSTLEKIKYNFMLREISLTEEFKLLHHERENLEGYVVGGTFVKLQEFPHMVLLGYGATPTNGEDFKCGGSLISKRWILTAAHCLKSSGNVARWARLGVLKRVVDETNVDRPNDYEIVEHIIHPDYNPPSLYNDIALFRLGRNVVFSDDVRPICLNTDLNLTPPKQIATGWGRISTAGALSDFLLKADLDIFSMKHCNESYSNDPKLRFGILPDSMICAGSFDGTKDTCLGDSGGPLQLEHAKYRGMYTQYGITSFGRFCADKDTPGIYTRVANYIPWIEKIVFSND</sequence>
<dbReference type="FunFam" id="2.40.10.10:FF:000047">
    <property type="entry name" value="Trypsin eta"/>
    <property type="match status" value="1"/>
</dbReference>
<evidence type="ECO:0000259" key="8">
    <source>
        <dbReference type="PROSITE" id="PS50240"/>
    </source>
</evidence>
<evidence type="ECO:0000256" key="1">
    <source>
        <dbReference type="ARBA" id="ARBA00004613"/>
    </source>
</evidence>
<name>A0A8R2NWQ1_ACYPI</name>
<dbReference type="GO" id="GO:0005576">
    <property type="term" value="C:extracellular region"/>
    <property type="evidence" value="ECO:0007669"/>
    <property type="project" value="UniProtKB-SubCell"/>
</dbReference>
<comment type="subcellular location">
    <subcellularLocation>
        <location evidence="1">Secreted</location>
    </subcellularLocation>
</comment>
<dbReference type="Pfam" id="PF00089">
    <property type="entry name" value="Trypsin"/>
    <property type="match status" value="1"/>
</dbReference>
<dbReference type="AlphaFoldDB" id="A0A8R2NWQ1"/>
<dbReference type="InterPro" id="IPR009003">
    <property type="entry name" value="Peptidase_S1_PA"/>
</dbReference>
<evidence type="ECO:0000313" key="10">
    <source>
        <dbReference type="Proteomes" id="UP000007819"/>
    </source>
</evidence>
<dbReference type="PROSITE" id="PS50240">
    <property type="entry name" value="TRYPSIN_DOM"/>
    <property type="match status" value="1"/>
</dbReference>
<protein>
    <recommendedName>
        <fullName evidence="8">Peptidase S1 domain-containing protein</fullName>
    </recommendedName>
</protein>
<dbReference type="SMART" id="SM00020">
    <property type="entry name" value="Tryp_SPc"/>
    <property type="match status" value="1"/>
</dbReference>
<reference evidence="10" key="1">
    <citation type="submission" date="2010-06" db="EMBL/GenBank/DDBJ databases">
        <authorList>
            <person name="Jiang H."/>
            <person name="Abraham K."/>
            <person name="Ali S."/>
            <person name="Alsbrooks S.L."/>
            <person name="Anim B.N."/>
            <person name="Anosike U.S."/>
            <person name="Attaway T."/>
            <person name="Bandaranaike D.P."/>
            <person name="Battles P.K."/>
            <person name="Bell S.N."/>
            <person name="Bell A.V."/>
            <person name="Beltran B."/>
            <person name="Bickham C."/>
            <person name="Bustamante Y."/>
            <person name="Caleb T."/>
            <person name="Canada A."/>
            <person name="Cardenas V."/>
            <person name="Carter K."/>
            <person name="Chacko J."/>
            <person name="Chandrabose M.N."/>
            <person name="Chavez D."/>
            <person name="Chavez A."/>
            <person name="Chen L."/>
            <person name="Chu H.-S."/>
            <person name="Claassen K.J."/>
            <person name="Cockrell R."/>
            <person name="Collins M."/>
            <person name="Cooper J.A."/>
            <person name="Cree A."/>
            <person name="Curry S.M."/>
            <person name="Da Y."/>
            <person name="Dao M.D."/>
            <person name="Das B."/>
            <person name="Davila M.-L."/>
            <person name="Davy-Carroll L."/>
            <person name="Denson S."/>
            <person name="Dinh H."/>
            <person name="Ebong V.E."/>
            <person name="Edwards J.R."/>
            <person name="Egan A."/>
            <person name="El-Daye J."/>
            <person name="Escobedo L."/>
            <person name="Fernandez S."/>
            <person name="Fernando P.R."/>
            <person name="Flagg N."/>
            <person name="Forbes L.D."/>
            <person name="Fowler R.G."/>
            <person name="Fu Q."/>
            <person name="Gabisi R.A."/>
            <person name="Ganer J."/>
            <person name="Garbino Pronczuk A."/>
            <person name="Garcia R.M."/>
            <person name="Garner T."/>
            <person name="Garrett T.E."/>
            <person name="Gonzalez D.A."/>
            <person name="Hamid H."/>
            <person name="Hawkins E.S."/>
            <person name="Hirani K."/>
            <person name="Hogues M.E."/>
            <person name="Hollins B."/>
            <person name="Hsiao C.-H."/>
            <person name="Jabil R."/>
            <person name="James M.L."/>
            <person name="Jhangiani S.N."/>
            <person name="Johnson B."/>
            <person name="Johnson Q."/>
            <person name="Joshi V."/>
            <person name="Kalu J.B."/>
            <person name="Kam C."/>
            <person name="Kashfia A."/>
            <person name="Keebler J."/>
            <person name="Kisamo H."/>
            <person name="Kovar C.L."/>
            <person name="Lago L.A."/>
            <person name="Lai C.-Y."/>
            <person name="Laidlaw J."/>
            <person name="Lara F."/>
            <person name="Le T.-K."/>
            <person name="Lee S.L."/>
            <person name="Legall F.H."/>
            <person name="Lemon S.J."/>
            <person name="Lewis L.R."/>
            <person name="Li B."/>
            <person name="Liu Y."/>
            <person name="Liu Y.-S."/>
            <person name="Lopez J."/>
            <person name="Lozado R.J."/>
            <person name="Lu J."/>
            <person name="Madu R.C."/>
            <person name="Maheshwari M."/>
            <person name="Maheshwari R."/>
            <person name="Malloy K."/>
            <person name="Martinez E."/>
            <person name="Mathew T."/>
            <person name="Mercado I.C."/>
            <person name="Mercado C."/>
            <person name="Meyer B."/>
            <person name="Montgomery K."/>
            <person name="Morgan M.B."/>
            <person name="Munidasa M."/>
            <person name="Nazareth L.V."/>
            <person name="Nelson J."/>
            <person name="Ng B.M."/>
            <person name="Nguyen N.B."/>
            <person name="Nguyen P.Q."/>
            <person name="Nguyen T."/>
            <person name="Obregon M."/>
            <person name="Okwuonu G.O."/>
            <person name="Onwere C.G."/>
            <person name="Orozco G."/>
            <person name="Parra A."/>
            <person name="Patel S."/>
            <person name="Patil S."/>
            <person name="Perez A."/>
            <person name="Perez Y."/>
            <person name="Pham C."/>
            <person name="Primus E.L."/>
            <person name="Pu L.-L."/>
            <person name="Puazo M."/>
            <person name="Qin X."/>
            <person name="Quiroz J.B."/>
            <person name="Reese J."/>
            <person name="Richards S."/>
            <person name="Rives C.M."/>
            <person name="Robberts R."/>
            <person name="Ruiz S.J."/>
            <person name="Ruiz M.J."/>
            <person name="Santibanez J."/>
            <person name="Schneider B.W."/>
            <person name="Sisson I."/>
            <person name="Smith M."/>
            <person name="Sodergren E."/>
            <person name="Song X.-Z."/>
            <person name="Song B.B."/>
            <person name="Summersgill H."/>
            <person name="Thelus R."/>
            <person name="Thornton R.D."/>
            <person name="Trejos Z.Y."/>
            <person name="Usmani K."/>
            <person name="Vattathil S."/>
            <person name="Villasana D."/>
            <person name="Walker D.L."/>
            <person name="Wang S."/>
            <person name="Wang K."/>
            <person name="White C.S."/>
            <person name="Williams A.C."/>
            <person name="Williamson J."/>
            <person name="Wilson K."/>
            <person name="Woghiren I.O."/>
            <person name="Woodworth J.R."/>
            <person name="Worley K.C."/>
            <person name="Wright R.A."/>
            <person name="Wu W."/>
            <person name="Young L."/>
            <person name="Zhang L."/>
            <person name="Zhang J."/>
            <person name="Zhu Y."/>
            <person name="Muzny D.M."/>
            <person name="Weinstock G."/>
            <person name="Gibbs R.A."/>
        </authorList>
    </citation>
    <scope>NUCLEOTIDE SEQUENCE [LARGE SCALE GENOMIC DNA]</scope>
    <source>
        <strain evidence="10">LSR1</strain>
    </source>
</reference>
<evidence type="ECO:0000256" key="7">
    <source>
        <dbReference type="RuleBase" id="RU363034"/>
    </source>
</evidence>
<keyword evidence="6" id="KW-1015">Disulfide bond</keyword>
<dbReference type="SUPFAM" id="SSF50494">
    <property type="entry name" value="Trypsin-like serine proteases"/>
    <property type="match status" value="1"/>
</dbReference>
<reference evidence="9" key="2">
    <citation type="submission" date="2022-06" db="UniProtKB">
        <authorList>
            <consortium name="EnsemblMetazoa"/>
        </authorList>
    </citation>
    <scope>IDENTIFICATION</scope>
</reference>
<evidence type="ECO:0000256" key="3">
    <source>
        <dbReference type="ARBA" id="ARBA00022670"/>
    </source>
</evidence>
<dbReference type="Proteomes" id="UP000007819">
    <property type="component" value="Chromosome A3"/>
</dbReference>
<evidence type="ECO:0000313" key="9">
    <source>
        <dbReference type="EnsemblMetazoa" id="XP_029347423.1"/>
    </source>
</evidence>
<dbReference type="GeneID" id="100163746"/>
<dbReference type="GO" id="GO:0016485">
    <property type="term" value="P:protein processing"/>
    <property type="evidence" value="ECO:0007669"/>
    <property type="project" value="UniProtKB-ARBA"/>
</dbReference>
<dbReference type="PANTHER" id="PTHR24252">
    <property type="entry name" value="ACROSIN-RELATED"/>
    <property type="match status" value="1"/>
</dbReference>
<dbReference type="Gene3D" id="2.40.10.10">
    <property type="entry name" value="Trypsin-like serine proteases"/>
    <property type="match status" value="2"/>
</dbReference>
<evidence type="ECO:0000256" key="5">
    <source>
        <dbReference type="ARBA" id="ARBA00022825"/>
    </source>
</evidence>
<organism evidence="9 10">
    <name type="scientific">Acyrthosiphon pisum</name>
    <name type="common">Pea aphid</name>
    <dbReference type="NCBI Taxonomy" id="7029"/>
    <lineage>
        <taxon>Eukaryota</taxon>
        <taxon>Metazoa</taxon>
        <taxon>Ecdysozoa</taxon>
        <taxon>Arthropoda</taxon>
        <taxon>Hexapoda</taxon>
        <taxon>Insecta</taxon>
        <taxon>Pterygota</taxon>
        <taxon>Neoptera</taxon>
        <taxon>Paraneoptera</taxon>
        <taxon>Hemiptera</taxon>
        <taxon>Sternorrhyncha</taxon>
        <taxon>Aphidomorpha</taxon>
        <taxon>Aphidoidea</taxon>
        <taxon>Aphididae</taxon>
        <taxon>Macrosiphini</taxon>
        <taxon>Acyrthosiphon</taxon>
    </lineage>
</organism>
<keyword evidence="4 7" id="KW-0378">Hydrolase</keyword>
<dbReference type="PRINTS" id="PR00722">
    <property type="entry name" value="CHYMOTRYPSIN"/>
</dbReference>
<keyword evidence="3 7" id="KW-0645">Protease</keyword>
<dbReference type="PANTHER" id="PTHR24252:SF7">
    <property type="entry name" value="HYALIN"/>
    <property type="match status" value="1"/>
</dbReference>
<dbReference type="EnsemblMetazoa" id="XM_029491563.1">
    <property type="protein sequence ID" value="XP_029347423.1"/>
    <property type="gene ID" value="LOC100163746"/>
</dbReference>
<feature type="domain" description="Peptidase S1" evidence="8">
    <location>
        <begin position="134"/>
        <end position="381"/>
    </location>
</feature>
<evidence type="ECO:0000256" key="4">
    <source>
        <dbReference type="ARBA" id="ARBA00022801"/>
    </source>
</evidence>
<dbReference type="RefSeq" id="XP_029347423.1">
    <property type="nucleotide sequence ID" value="XM_029491563.1"/>
</dbReference>
<dbReference type="PROSITE" id="PS00134">
    <property type="entry name" value="TRYPSIN_HIS"/>
    <property type="match status" value="1"/>
</dbReference>
<evidence type="ECO:0000256" key="6">
    <source>
        <dbReference type="ARBA" id="ARBA00023157"/>
    </source>
</evidence>
<evidence type="ECO:0000256" key="2">
    <source>
        <dbReference type="ARBA" id="ARBA00022525"/>
    </source>
</evidence>
<dbReference type="CDD" id="cd00190">
    <property type="entry name" value="Tryp_SPc"/>
    <property type="match status" value="1"/>
</dbReference>
<dbReference type="PROSITE" id="PS00135">
    <property type="entry name" value="TRYPSIN_SER"/>
    <property type="match status" value="1"/>
</dbReference>
<keyword evidence="10" id="KW-1185">Reference proteome</keyword>
<dbReference type="InterPro" id="IPR001314">
    <property type="entry name" value="Peptidase_S1A"/>
</dbReference>
<dbReference type="InterPro" id="IPR043504">
    <property type="entry name" value="Peptidase_S1_PA_chymotrypsin"/>
</dbReference>
<dbReference type="InterPro" id="IPR018114">
    <property type="entry name" value="TRYPSIN_HIS"/>
</dbReference>
<dbReference type="GO" id="GO:0004252">
    <property type="term" value="F:serine-type endopeptidase activity"/>
    <property type="evidence" value="ECO:0007669"/>
    <property type="project" value="InterPro"/>
</dbReference>
<keyword evidence="2" id="KW-0964">Secreted</keyword>